<keyword evidence="3" id="KW-1185">Reference proteome</keyword>
<evidence type="ECO:0000313" key="2">
    <source>
        <dbReference type="EMBL" id="MFD2908099.1"/>
    </source>
</evidence>
<sequence>MNNIDDEANKVIWSLQNNKRTEAERNVFQPTGKKPMNKNLVYVLSALGITLVLSYVLTFFAKETISFCFLLETYCFNSLENPIAFTFFIFMNLWILILGVGIAYIIGKKIGDHFKV</sequence>
<reference evidence="3" key="1">
    <citation type="journal article" date="2019" name="Int. J. Syst. Evol. Microbiol.">
        <title>The Global Catalogue of Microorganisms (GCM) 10K type strain sequencing project: providing services to taxonomists for standard genome sequencing and annotation.</title>
        <authorList>
            <consortium name="The Broad Institute Genomics Platform"/>
            <consortium name="The Broad Institute Genome Sequencing Center for Infectious Disease"/>
            <person name="Wu L."/>
            <person name="Ma J."/>
        </authorList>
    </citation>
    <scope>NUCLEOTIDE SEQUENCE [LARGE SCALE GENOMIC DNA]</scope>
    <source>
        <strain evidence="3">KCTC 52644</strain>
    </source>
</reference>
<dbReference type="Proteomes" id="UP001597549">
    <property type="component" value="Unassembled WGS sequence"/>
</dbReference>
<name>A0ABW5Z5L1_9FLAO</name>
<evidence type="ECO:0000256" key="1">
    <source>
        <dbReference type="SAM" id="Phobius"/>
    </source>
</evidence>
<evidence type="ECO:0000313" key="3">
    <source>
        <dbReference type="Proteomes" id="UP001597549"/>
    </source>
</evidence>
<protein>
    <submittedName>
        <fullName evidence="2">Uncharacterized protein</fullName>
    </submittedName>
</protein>
<feature type="transmembrane region" description="Helical" evidence="1">
    <location>
        <begin position="81"/>
        <end position="106"/>
    </location>
</feature>
<keyword evidence="1" id="KW-1133">Transmembrane helix</keyword>
<accession>A0ABW5Z5L1</accession>
<gene>
    <name evidence="2" type="ORF">ACFSX9_05060</name>
</gene>
<comment type="caution">
    <text evidence="2">The sequence shown here is derived from an EMBL/GenBank/DDBJ whole genome shotgun (WGS) entry which is preliminary data.</text>
</comment>
<dbReference type="EMBL" id="JBHUOL010000010">
    <property type="protein sequence ID" value="MFD2908099.1"/>
    <property type="molecule type" value="Genomic_DNA"/>
</dbReference>
<keyword evidence="1" id="KW-0472">Membrane</keyword>
<organism evidence="2 3">
    <name type="scientific">Flavobacterium ardleyense</name>
    <dbReference type="NCBI Taxonomy" id="2038737"/>
    <lineage>
        <taxon>Bacteria</taxon>
        <taxon>Pseudomonadati</taxon>
        <taxon>Bacteroidota</taxon>
        <taxon>Flavobacteriia</taxon>
        <taxon>Flavobacteriales</taxon>
        <taxon>Flavobacteriaceae</taxon>
        <taxon>Flavobacterium</taxon>
    </lineage>
</organism>
<proteinExistence type="predicted"/>
<keyword evidence="1" id="KW-0812">Transmembrane</keyword>
<dbReference type="RefSeq" id="WP_379805221.1">
    <property type="nucleotide sequence ID" value="NZ_JBHUOL010000010.1"/>
</dbReference>
<feature type="transmembrane region" description="Helical" evidence="1">
    <location>
        <begin position="40"/>
        <end position="61"/>
    </location>
</feature>